<organism evidence="2 3">
    <name type="scientific">Nocardia seriolae</name>
    <dbReference type="NCBI Taxonomy" id="37332"/>
    <lineage>
        <taxon>Bacteria</taxon>
        <taxon>Bacillati</taxon>
        <taxon>Actinomycetota</taxon>
        <taxon>Actinomycetes</taxon>
        <taxon>Mycobacteriales</taxon>
        <taxon>Nocardiaceae</taxon>
        <taxon>Nocardia</taxon>
    </lineage>
</organism>
<evidence type="ECO:0008006" key="4">
    <source>
        <dbReference type="Google" id="ProtNLM"/>
    </source>
</evidence>
<keyword evidence="3" id="KW-1185">Reference proteome</keyword>
<reference evidence="3" key="1">
    <citation type="submission" date="2015-07" db="EMBL/GenBank/DDBJ databases">
        <title>Nocardia seriolae U-1 whole genome shotgun sequence.</title>
        <authorList>
            <person name="Imajoh M."/>
            <person name="Fukumoto Y."/>
            <person name="Sukeda M."/>
            <person name="Yamane J."/>
            <person name="Yamasaki K."/>
            <person name="Shimizu M."/>
            <person name="Ohnishi K."/>
            <person name="Oshima S."/>
        </authorList>
    </citation>
    <scope>NUCLEOTIDE SEQUENCE [LARGE SCALE GENOMIC DNA]</scope>
    <source>
        <strain evidence="3">U-1</strain>
    </source>
</reference>
<dbReference type="AlphaFoldDB" id="A0ABC9Z114"/>
<evidence type="ECO:0000313" key="3">
    <source>
        <dbReference type="Proteomes" id="UP000037179"/>
    </source>
</evidence>
<reference evidence="2 3" key="2">
    <citation type="journal article" date="2016" name="Genome Announc.">
        <title>Draft Genome Sequence of Erythromycin- and Oxytetracycline-Sensitive Nocardia seriolae Strain U-1 (NBRC 110359).</title>
        <authorList>
            <person name="Imajoh M."/>
            <person name="Sukeda M."/>
            <person name="Shimizu M."/>
            <person name="Yamane J."/>
            <person name="Ohnishi K."/>
            <person name="Oshima S."/>
        </authorList>
    </citation>
    <scope>NUCLEOTIDE SEQUENCE [LARGE SCALE GENOMIC DNA]</scope>
    <source>
        <strain evidence="2 3">U-1</strain>
    </source>
</reference>
<evidence type="ECO:0000313" key="2">
    <source>
        <dbReference type="EMBL" id="GAP31467.1"/>
    </source>
</evidence>
<protein>
    <recommendedName>
        <fullName evidence="4">DUF1152 domain-containing protein</fullName>
    </recommendedName>
</protein>
<feature type="region of interest" description="Disordered" evidence="1">
    <location>
        <begin position="192"/>
        <end position="213"/>
    </location>
</feature>
<comment type="caution">
    <text evidence="2">The sequence shown here is derived from an EMBL/GenBank/DDBJ whole genome shotgun (WGS) entry which is preliminary data.</text>
</comment>
<gene>
    <name evidence="2" type="ORF">NSK11_contig00115-0022</name>
</gene>
<evidence type="ECO:0000256" key="1">
    <source>
        <dbReference type="SAM" id="MobiDB-lite"/>
    </source>
</evidence>
<accession>A0ABC9Z114</accession>
<dbReference type="Proteomes" id="UP000037179">
    <property type="component" value="Unassembled WGS sequence"/>
</dbReference>
<dbReference type="EMBL" id="BBYQ01000115">
    <property type="protein sequence ID" value="GAP31467.1"/>
    <property type="molecule type" value="Genomic_DNA"/>
</dbReference>
<proteinExistence type="predicted"/>
<dbReference type="Pfam" id="PF06626">
    <property type="entry name" value="DUF1152"/>
    <property type="match status" value="1"/>
</dbReference>
<dbReference type="InterPro" id="IPR010581">
    <property type="entry name" value="DUF1152"/>
</dbReference>
<name>A0ABC9Z114_9NOCA</name>
<sequence length="283" mass="29981">MPRLSDCVAQPLLLLEAAGGAKGMADLMRCAAAAFDADELIVVDVGGDIVAEGHESGLRSPLADSLALAAAVRSGIPTRVLIAGPGLDGALSSTEVHARIDTLGGRQVANLTSADAMPFEAVWSWHPSEATALLAAAALGWRGVVETQRDAIVNLTDASTRVYEVNAQGLMNSSLAVPLSSTNSLDQAEQTLRDRRGGRSELDVERHRAAGERAEVRMPTLESLSTIDQYADRAQGRGIDALTLRRVAEMLQAIDPSTTAALRALLAKQRPDNFRPPLYQVAR</sequence>